<evidence type="ECO:0000313" key="10">
    <source>
        <dbReference type="Proteomes" id="UP000078512"/>
    </source>
</evidence>
<feature type="compositionally biased region" description="Polar residues" evidence="6">
    <location>
        <begin position="1295"/>
        <end position="1308"/>
    </location>
</feature>
<evidence type="ECO:0000313" key="9">
    <source>
        <dbReference type="EMBL" id="OAQ24533.1"/>
    </source>
</evidence>
<feature type="region of interest" description="Disordered" evidence="6">
    <location>
        <begin position="1271"/>
        <end position="1308"/>
    </location>
</feature>
<dbReference type="InterPro" id="IPR011993">
    <property type="entry name" value="PH-like_dom_sf"/>
</dbReference>
<feature type="region of interest" description="Disordered" evidence="6">
    <location>
        <begin position="1157"/>
        <end position="1238"/>
    </location>
</feature>
<dbReference type="GO" id="GO:0005789">
    <property type="term" value="C:endoplasmic reticulum membrane"/>
    <property type="evidence" value="ECO:0007669"/>
    <property type="project" value="TreeGrafter"/>
</dbReference>
<feature type="region of interest" description="Disordered" evidence="6">
    <location>
        <begin position="928"/>
        <end position="967"/>
    </location>
</feature>
<feature type="compositionally biased region" description="Polar residues" evidence="6">
    <location>
        <begin position="677"/>
        <end position="690"/>
    </location>
</feature>
<dbReference type="GO" id="GO:0032934">
    <property type="term" value="F:sterol binding"/>
    <property type="evidence" value="ECO:0007669"/>
    <property type="project" value="TreeGrafter"/>
</dbReference>
<dbReference type="PANTHER" id="PTHR23319">
    <property type="entry name" value="GRAM DOMAIN CONTAINING 1B, ISOFORM E"/>
    <property type="match status" value="1"/>
</dbReference>
<evidence type="ECO:0000256" key="3">
    <source>
        <dbReference type="ARBA" id="ARBA00022692"/>
    </source>
</evidence>
<keyword evidence="10" id="KW-1185">Reference proteome</keyword>
<feature type="region of interest" description="Disordered" evidence="6">
    <location>
        <begin position="1569"/>
        <end position="1589"/>
    </location>
</feature>
<dbReference type="GO" id="GO:0005739">
    <property type="term" value="C:mitochondrion"/>
    <property type="evidence" value="ECO:0007669"/>
    <property type="project" value="TreeGrafter"/>
</dbReference>
<evidence type="ECO:0000256" key="2">
    <source>
        <dbReference type="ARBA" id="ARBA00006582"/>
    </source>
</evidence>
<dbReference type="Pfam" id="PF16016">
    <property type="entry name" value="VASt"/>
    <property type="match status" value="1"/>
</dbReference>
<dbReference type="InterPro" id="IPR051482">
    <property type="entry name" value="Cholesterol_transport"/>
</dbReference>
<comment type="similarity">
    <text evidence="2">Belongs to the YSP2 family.</text>
</comment>
<keyword evidence="5" id="KW-0472">Membrane</keyword>
<evidence type="ECO:0000259" key="8">
    <source>
        <dbReference type="PROSITE" id="PS51778"/>
    </source>
</evidence>
<dbReference type="OrthoDB" id="10070851at2759"/>
<reference evidence="9 10" key="1">
    <citation type="submission" date="2016-05" db="EMBL/GenBank/DDBJ databases">
        <title>Genome sequencing reveals origins of a unique bacterial endosymbiosis in the earliest lineages of terrestrial Fungi.</title>
        <authorList>
            <consortium name="DOE Joint Genome Institute"/>
            <person name="Uehling J."/>
            <person name="Gryganskyi A."/>
            <person name="Hameed K."/>
            <person name="Tschaplinski T."/>
            <person name="Misztal P."/>
            <person name="Wu S."/>
            <person name="Desiro A."/>
            <person name="Vande Pol N."/>
            <person name="Du Z.-Y."/>
            <person name="Zienkiewicz A."/>
            <person name="Zienkiewicz K."/>
            <person name="Morin E."/>
            <person name="Tisserant E."/>
            <person name="Splivallo R."/>
            <person name="Hainaut M."/>
            <person name="Henrissat B."/>
            <person name="Ohm R."/>
            <person name="Kuo A."/>
            <person name="Yan J."/>
            <person name="Lipzen A."/>
            <person name="Nolan M."/>
            <person name="Labutti K."/>
            <person name="Barry K."/>
            <person name="Goldstein A."/>
            <person name="Labbe J."/>
            <person name="Schadt C."/>
            <person name="Tuskan G."/>
            <person name="Grigoriev I."/>
            <person name="Martin F."/>
            <person name="Vilgalys R."/>
            <person name="Bonito G."/>
        </authorList>
    </citation>
    <scope>NUCLEOTIDE SEQUENCE [LARGE SCALE GENOMIC DNA]</scope>
    <source>
        <strain evidence="9 10">AG-77</strain>
    </source>
</reference>
<organism evidence="9 10">
    <name type="scientific">Linnemannia elongata AG-77</name>
    <dbReference type="NCBI Taxonomy" id="1314771"/>
    <lineage>
        <taxon>Eukaryota</taxon>
        <taxon>Fungi</taxon>
        <taxon>Fungi incertae sedis</taxon>
        <taxon>Mucoromycota</taxon>
        <taxon>Mortierellomycotina</taxon>
        <taxon>Mortierellomycetes</taxon>
        <taxon>Mortierellales</taxon>
        <taxon>Mortierellaceae</taxon>
        <taxon>Linnemannia</taxon>
    </lineage>
</organism>
<feature type="compositionally biased region" description="Polar residues" evidence="6">
    <location>
        <begin position="373"/>
        <end position="396"/>
    </location>
</feature>
<evidence type="ECO:0000256" key="5">
    <source>
        <dbReference type="ARBA" id="ARBA00023136"/>
    </source>
</evidence>
<feature type="compositionally biased region" description="Basic and acidic residues" evidence="6">
    <location>
        <begin position="1192"/>
        <end position="1204"/>
    </location>
</feature>
<dbReference type="InterPro" id="IPR004148">
    <property type="entry name" value="BAR_dom"/>
</dbReference>
<dbReference type="GO" id="GO:0032366">
    <property type="term" value="P:intracellular sterol transport"/>
    <property type="evidence" value="ECO:0007669"/>
    <property type="project" value="TreeGrafter"/>
</dbReference>
<dbReference type="SUPFAM" id="SSF50729">
    <property type="entry name" value="PH domain-like"/>
    <property type="match status" value="1"/>
</dbReference>
<dbReference type="GO" id="GO:0005886">
    <property type="term" value="C:plasma membrane"/>
    <property type="evidence" value="ECO:0007669"/>
    <property type="project" value="TreeGrafter"/>
</dbReference>
<feature type="domain" description="PH" evidence="7">
    <location>
        <begin position="426"/>
        <end position="554"/>
    </location>
</feature>
<protein>
    <submittedName>
        <fullName evidence="9">Uncharacterized protein</fullName>
    </submittedName>
</protein>
<dbReference type="PROSITE" id="PS50003">
    <property type="entry name" value="PH_DOMAIN"/>
    <property type="match status" value="1"/>
</dbReference>
<evidence type="ECO:0000259" key="7">
    <source>
        <dbReference type="PROSITE" id="PS50003"/>
    </source>
</evidence>
<feature type="region of interest" description="Disordered" evidence="6">
    <location>
        <begin position="564"/>
        <end position="585"/>
    </location>
</feature>
<evidence type="ECO:0000256" key="6">
    <source>
        <dbReference type="SAM" id="MobiDB-lite"/>
    </source>
</evidence>
<accession>A0A197JHR5</accession>
<keyword evidence="3" id="KW-0812">Transmembrane</keyword>
<dbReference type="SUPFAM" id="SSF103657">
    <property type="entry name" value="BAR/IMD domain-like"/>
    <property type="match status" value="1"/>
</dbReference>
<feature type="region of interest" description="Disordered" evidence="6">
    <location>
        <begin position="336"/>
        <end position="425"/>
    </location>
</feature>
<feature type="compositionally biased region" description="Basic and acidic residues" evidence="6">
    <location>
        <begin position="1169"/>
        <end position="1184"/>
    </location>
</feature>
<dbReference type="InterPro" id="IPR004182">
    <property type="entry name" value="GRAM"/>
</dbReference>
<dbReference type="Gene3D" id="1.20.1270.60">
    <property type="entry name" value="Arfaptin homology (AH) domain/BAR domain"/>
    <property type="match status" value="1"/>
</dbReference>
<proteinExistence type="inferred from homology"/>
<dbReference type="Pfam" id="PF02893">
    <property type="entry name" value="GRAM"/>
    <property type="match status" value="1"/>
</dbReference>
<dbReference type="GO" id="GO:0120015">
    <property type="term" value="F:sterol transfer activity"/>
    <property type="evidence" value="ECO:0007669"/>
    <property type="project" value="TreeGrafter"/>
</dbReference>
<dbReference type="SMART" id="SM00233">
    <property type="entry name" value="PH"/>
    <property type="match status" value="1"/>
</dbReference>
<comment type="subcellular location">
    <subcellularLocation>
        <location evidence="1">Membrane</location>
        <topology evidence="1">Single-pass membrane protein</topology>
    </subcellularLocation>
</comment>
<dbReference type="InterPro" id="IPR001849">
    <property type="entry name" value="PH_domain"/>
</dbReference>
<feature type="compositionally biased region" description="Polar residues" evidence="6">
    <location>
        <begin position="1275"/>
        <end position="1288"/>
    </location>
</feature>
<dbReference type="InterPro" id="IPR027267">
    <property type="entry name" value="AH/BAR_dom_sf"/>
</dbReference>
<feature type="region of interest" description="Disordered" evidence="6">
    <location>
        <begin position="1454"/>
        <end position="1486"/>
    </location>
</feature>
<feature type="domain" description="VASt" evidence="8">
    <location>
        <begin position="989"/>
        <end position="1158"/>
    </location>
</feature>
<dbReference type="PROSITE" id="PS51778">
    <property type="entry name" value="VAST"/>
    <property type="match status" value="1"/>
</dbReference>
<dbReference type="GO" id="GO:0032541">
    <property type="term" value="C:cortical endoplasmic reticulum"/>
    <property type="evidence" value="ECO:0007669"/>
    <property type="project" value="TreeGrafter"/>
</dbReference>
<gene>
    <name evidence="9" type="ORF">K457DRAFT_141826</name>
</gene>
<evidence type="ECO:0000256" key="4">
    <source>
        <dbReference type="ARBA" id="ARBA00022989"/>
    </source>
</evidence>
<dbReference type="PANTHER" id="PTHR23319:SF4">
    <property type="entry name" value="GRAM DOMAIN CONTAINING 1B, ISOFORM E"/>
    <property type="match status" value="1"/>
</dbReference>
<dbReference type="EMBL" id="KV442092">
    <property type="protein sequence ID" value="OAQ24533.1"/>
    <property type="molecule type" value="Genomic_DNA"/>
</dbReference>
<sequence>MPPTVPPNPPSVPPGPTATEGVAAMIPVANITLEDALLDNPNFRANIRLFEGQVFFIESWLVALQRSVTLFTEEWKRLNEVTSVLNKRAEVPLLSQGMLSSQYTIPAMKLVGGAFRTTLALKHQYITEVNDQVVKPLDDFLKTDLREFKEAKKTFDKALEKYESTLAKYNGQSRQKEPSALREEAFQLYDTRKAYIQAAMTCSMLCIKFQDSLDQLVLGTFLDLIATQHDYFSGNADHFGSMALQVLQLKTYMKGHKEASTVALQELEQNKERYTADAIEYWKPSRSLKCYSNVVSTPKSTIGHAAIGPALAAQIGGQVPLNTFINRPATISQISTQAPTRPPIPTHLTLPNIPTLSSGHIKSGSYPPLSEDQAGSESAPNSSSLSRVNNTLLNSLPNSASGNSIASSNSPSLTNITSYDLEDGTPTTKQGYLNIRIPQPKNRAPVWQRKYFFIQEGEFGFESVVSNPTVGSQVVQSERISVLLCEVRYGTSANSLMTLSGGGNPSSGSQGLAMVQMERRFCFEVVCATQSYLLQAETEDDLMSWVNTFEAAKRDMLLQQHLPRPREPEEPYSPMIPDSAQPQFSFSGEDLLDAARAKLNSETENSRPTGSLGLGWAANVPGVSLLLGSIGNNASAAATKPGSGAETSRNSADNADKSAEQAGDSSEAKAGAEGSKPESQSSLSVNTTVPTLVLPSKDGGPPPTVLDTEAQPMVRSRSGSEVTVNPDRPGGHSHQQSEIERLMTSSLHLVPKATPLAVSEIPHYPMELVVRNRELHLRFHGTKVHSKEYVLHSWTSGYLDDSRPGIPIMVYGRIFLTQSGMYFYARGLSVETKRMYRFSTIRGIECEQKDISTEWRIETVDGVQHVFSQFTLADTEYQVLHLIWTNAHQSKDRMPVKELFKRTMLITNKPKGSAGSGSLAATESNHLTNRDGKMTHPSEGNGDVIVGSSKGSTPGSASLGGDWKDEEEVFPPNLQVPSGPVPCNCPGHLEKIELDQNYPISVKTLNRLLFGENSPIWKEFHERRHNTIQSIGEWSDAGGHKARTVKFVMVVNNPLVKLNQTDCVENHTCEVEEDHLRYSYTVKSSVLAMPYSDAFTPVLRYCITYVGKNECKLTCSSGIEWHKNPLVKAMIKGAIIKGTAETIRDITEIIQLHLEQRKGNGSGAAPGSTEDRASGSHSRRDSAKVKISLHGPDNDGHSIIHDPQDEGNNSDFGAEKSKDGRGPGLRRHTVSTGAGSGGVIYSGVRVQGNWPTGAPPSFVPIGSKASRTKLLGRPSRSSLAEQGSPRGSQTKHDTSSTPNGLAGTIRQTIQGILQPKNAKERRLMSTRLLYFVLIVSSLINIWAAFNSQRMLTTAWQMKGHGSAGLRGPLRGYSEPLNRVLGQDRADNSDRPGNARNIRVAARAVFLKDLEEQMLGGGELGGFDDSQAIDQPSFEIFLEVRDLFRTWPQPPLERFAEQNDSGASYPASTTSLSPAATPQPTGASYQGTFDERRDAKERYPWLLPQHRRWATKIIFQRDRVGIMRHDLLVTFEVLKQLERRLLETEYVNWIMDERSRCRMWERRRKLQSAEKNGAMDKELEGEESPLSSEAKNMKKSAFLRELDSEELLDIEKVKQRLALLDEQDDEGEDEEGALRKRQLLKVQVTNEFCVGLERQIELFMLDNSSSSSFSSSRA</sequence>
<dbReference type="STRING" id="1314771.A0A197JHR5"/>
<name>A0A197JHR5_9FUNG</name>
<dbReference type="InterPro" id="IPR031968">
    <property type="entry name" value="VASt"/>
</dbReference>
<dbReference type="Proteomes" id="UP000078512">
    <property type="component" value="Unassembled WGS sequence"/>
</dbReference>
<feature type="region of interest" description="Disordered" evidence="6">
    <location>
        <begin position="635"/>
        <end position="734"/>
    </location>
</feature>
<feature type="compositionally biased region" description="Polar residues" evidence="6">
    <location>
        <begin position="1457"/>
        <end position="1486"/>
    </location>
</feature>
<keyword evidence="4" id="KW-1133">Transmembrane helix</keyword>
<dbReference type="Gene3D" id="2.30.29.30">
    <property type="entry name" value="Pleckstrin-homology domain (PH domain)/Phosphotyrosine-binding domain (PTB)"/>
    <property type="match status" value="2"/>
</dbReference>
<dbReference type="GO" id="GO:0140268">
    <property type="term" value="C:endoplasmic reticulum-plasma membrane contact site"/>
    <property type="evidence" value="ECO:0007669"/>
    <property type="project" value="TreeGrafter"/>
</dbReference>
<dbReference type="Pfam" id="PF00169">
    <property type="entry name" value="PH"/>
    <property type="match status" value="1"/>
</dbReference>
<evidence type="ECO:0000256" key="1">
    <source>
        <dbReference type="ARBA" id="ARBA00004167"/>
    </source>
</evidence>
<dbReference type="Pfam" id="PF16746">
    <property type="entry name" value="BAR_3"/>
    <property type="match status" value="1"/>
</dbReference>
<feature type="compositionally biased region" description="Low complexity" evidence="6">
    <location>
        <begin position="397"/>
        <end position="412"/>
    </location>
</feature>